<evidence type="ECO:0000313" key="1">
    <source>
        <dbReference type="EMBL" id="CAB1438938.1"/>
    </source>
</evidence>
<comment type="caution">
    <text evidence="1">The sequence shown here is derived from an EMBL/GenBank/DDBJ whole genome shotgun (WGS) entry which is preliminary data.</text>
</comment>
<sequence>MNETWFTRHREPSMIRSHAQLPCRHAPARGVVGSRDTYSHVRETTAHIRQNSGTLRQMTVGDSRHYYGPRSCYCNSFTSRPDFTPAGMSLRRRPGPTPQAKLKRANTMEEACVLFYSPLNSLFGTATVPAGSWTARPGSAQLSPGESLCACQQNTSRLLH</sequence>
<accession>A0A9N7YUM6</accession>
<evidence type="ECO:0000313" key="2">
    <source>
        <dbReference type="Proteomes" id="UP001153269"/>
    </source>
</evidence>
<organism evidence="1 2">
    <name type="scientific">Pleuronectes platessa</name>
    <name type="common">European plaice</name>
    <dbReference type="NCBI Taxonomy" id="8262"/>
    <lineage>
        <taxon>Eukaryota</taxon>
        <taxon>Metazoa</taxon>
        <taxon>Chordata</taxon>
        <taxon>Craniata</taxon>
        <taxon>Vertebrata</taxon>
        <taxon>Euteleostomi</taxon>
        <taxon>Actinopterygii</taxon>
        <taxon>Neopterygii</taxon>
        <taxon>Teleostei</taxon>
        <taxon>Neoteleostei</taxon>
        <taxon>Acanthomorphata</taxon>
        <taxon>Carangaria</taxon>
        <taxon>Pleuronectiformes</taxon>
        <taxon>Pleuronectoidei</taxon>
        <taxon>Pleuronectidae</taxon>
        <taxon>Pleuronectes</taxon>
    </lineage>
</organism>
<keyword evidence="2" id="KW-1185">Reference proteome</keyword>
<reference evidence="1" key="1">
    <citation type="submission" date="2020-03" db="EMBL/GenBank/DDBJ databases">
        <authorList>
            <person name="Weist P."/>
        </authorList>
    </citation>
    <scope>NUCLEOTIDE SEQUENCE</scope>
</reference>
<dbReference type="Proteomes" id="UP001153269">
    <property type="component" value="Unassembled WGS sequence"/>
</dbReference>
<dbReference type="EMBL" id="CADEAL010002223">
    <property type="protein sequence ID" value="CAB1438938.1"/>
    <property type="molecule type" value="Genomic_DNA"/>
</dbReference>
<protein>
    <submittedName>
        <fullName evidence="1">Uncharacterized protein</fullName>
    </submittedName>
</protein>
<proteinExistence type="predicted"/>
<name>A0A9N7YUM6_PLEPL</name>
<dbReference type="AlphaFoldDB" id="A0A9N7YUM6"/>
<gene>
    <name evidence="1" type="ORF">PLEPLA_LOCUS26796</name>
</gene>